<dbReference type="GO" id="GO:0009318">
    <property type="term" value="C:exodeoxyribonuclease VII complex"/>
    <property type="evidence" value="ECO:0007669"/>
    <property type="project" value="UniProtKB-UniRule"/>
</dbReference>
<keyword evidence="3 5" id="KW-0378">Hydrolase</keyword>
<dbReference type="NCBIfam" id="TIGR00237">
    <property type="entry name" value="xseA"/>
    <property type="match status" value="1"/>
</dbReference>
<evidence type="ECO:0000256" key="5">
    <source>
        <dbReference type="HAMAP-Rule" id="MF_00378"/>
    </source>
</evidence>
<evidence type="ECO:0000256" key="6">
    <source>
        <dbReference type="RuleBase" id="RU004355"/>
    </source>
</evidence>
<evidence type="ECO:0000256" key="4">
    <source>
        <dbReference type="ARBA" id="ARBA00022839"/>
    </source>
</evidence>
<dbReference type="Pfam" id="PF13742">
    <property type="entry name" value="tRNA_anti_2"/>
    <property type="match status" value="1"/>
</dbReference>
<dbReference type="HAMAP" id="MF_00378">
    <property type="entry name" value="Exonuc_7_L"/>
    <property type="match status" value="1"/>
</dbReference>
<dbReference type="Pfam" id="PF02601">
    <property type="entry name" value="Exonuc_VII_L"/>
    <property type="match status" value="1"/>
</dbReference>
<dbReference type="GO" id="GO:0006308">
    <property type="term" value="P:DNA catabolic process"/>
    <property type="evidence" value="ECO:0007669"/>
    <property type="project" value="UniProtKB-UniRule"/>
</dbReference>
<evidence type="ECO:0000313" key="10">
    <source>
        <dbReference type="Proteomes" id="UP000179102"/>
    </source>
</evidence>
<reference evidence="9 10" key="1">
    <citation type="journal article" date="2016" name="Nat. Commun.">
        <title>Thousands of microbial genomes shed light on interconnected biogeochemical processes in an aquifer system.</title>
        <authorList>
            <person name="Anantharaman K."/>
            <person name="Brown C.T."/>
            <person name="Hug L.A."/>
            <person name="Sharon I."/>
            <person name="Castelle C.J."/>
            <person name="Probst A.J."/>
            <person name="Thomas B.C."/>
            <person name="Singh A."/>
            <person name="Wilkins M.J."/>
            <person name="Karaoz U."/>
            <person name="Brodie E.L."/>
            <person name="Williams K.H."/>
            <person name="Hubbard S.S."/>
            <person name="Banfield J.F."/>
        </authorList>
    </citation>
    <scope>NUCLEOTIDE SEQUENCE [LARGE SCALE GENOMIC DNA]</scope>
</reference>
<dbReference type="PANTHER" id="PTHR30008:SF0">
    <property type="entry name" value="EXODEOXYRIBONUCLEASE 7 LARGE SUBUNIT"/>
    <property type="match status" value="1"/>
</dbReference>
<comment type="catalytic activity">
    <reaction evidence="5 6">
        <text>Exonucleolytic cleavage in either 5'- to 3'- or 3'- to 5'-direction to yield nucleoside 5'-phosphates.</text>
        <dbReference type="EC" id="3.1.11.6"/>
    </reaction>
</comment>
<comment type="subcellular location">
    <subcellularLocation>
        <location evidence="5 6">Cytoplasm</location>
    </subcellularLocation>
</comment>
<dbReference type="PANTHER" id="PTHR30008">
    <property type="entry name" value="EXODEOXYRIBONUCLEASE 7 LARGE SUBUNIT"/>
    <property type="match status" value="1"/>
</dbReference>
<dbReference type="GO" id="GO:0008855">
    <property type="term" value="F:exodeoxyribonuclease VII activity"/>
    <property type="evidence" value="ECO:0007669"/>
    <property type="project" value="UniProtKB-UniRule"/>
</dbReference>
<dbReference type="AlphaFoldDB" id="A0A1F5G849"/>
<keyword evidence="1 5" id="KW-0963">Cytoplasm</keyword>
<dbReference type="InterPro" id="IPR020579">
    <property type="entry name" value="Exonuc_VII_lsu_C"/>
</dbReference>
<comment type="function">
    <text evidence="5">Bidirectionally degrades single-stranded DNA into large acid-insoluble oligonucleotides, which are then degraded further into small acid-soluble oligonucleotides.</text>
</comment>
<evidence type="ECO:0000313" key="9">
    <source>
        <dbReference type="EMBL" id="OGD88050.1"/>
    </source>
</evidence>
<sequence>MRLVEDRKIYSISEANFFAKQTLEQMVMWIEGEVSTCRKNPNWNFYYLDLKDDKAVLPCIAEDYMLQDLGENPVGQKIIAFGNLSLYEPFGKYQFKISRVEKAGDGHLQRQLEELIRKLKAEGLFDISHKKEIPKYPKRICLVTSEGSDAWNDFRSHTTGVFPIIELFTADVRVQGPKSVPSLLKVLPKVDSQKFDIIVITRGGGSLEDLAAFNDEQVARCIFAMKTPTIVAIGHEANESLAEWVADKRASTPTDAAHIVISSYQQVLEFLEGFKYKLKSNSNYYFSKNFQTLDHYYLRLQHAQNTFKDLPHRLSSIKESLKRHEKYLISDALEKTGQKFYELKRSTQSFLKNYTNILGSLQKSLVLLSPKNTLKRGYSITTDINNRVIRSVEGVAVGSTIGIKLSNGRLKSKVTGKQKYD</sequence>
<protein>
    <recommendedName>
        <fullName evidence="5">Exodeoxyribonuclease 7 large subunit</fullName>
        <ecNumber evidence="5">3.1.11.6</ecNumber>
    </recommendedName>
    <alternativeName>
        <fullName evidence="5">Exodeoxyribonuclease VII large subunit</fullName>
        <shortName evidence="5">Exonuclease VII large subunit</shortName>
    </alternativeName>
</protein>
<dbReference type="GO" id="GO:0005737">
    <property type="term" value="C:cytoplasm"/>
    <property type="evidence" value="ECO:0007669"/>
    <property type="project" value="UniProtKB-SubCell"/>
</dbReference>
<evidence type="ECO:0000256" key="2">
    <source>
        <dbReference type="ARBA" id="ARBA00022722"/>
    </source>
</evidence>
<dbReference type="CDD" id="cd04489">
    <property type="entry name" value="ExoVII_LU_OBF"/>
    <property type="match status" value="1"/>
</dbReference>
<dbReference type="Proteomes" id="UP000179102">
    <property type="component" value="Unassembled WGS sequence"/>
</dbReference>
<accession>A0A1F5G849</accession>
<evidence type="ECO:0000256" key="1">
    <source>
        <dbReference type="ARBA" id="ARBA00022490"/>
    </source>
</evidence>
<comment type="caution">
    <text evidence="9">The sequence shown here is derived from an EMBL/GenBank/DDBJ whole genome shotgun (WGS) entry which is preliminary data.</text>
</comment>
<keyword evidence="4 5" id="KW-0269">Exonuclease</keyword>
<dbReference type="STRING" id="1797711.A2870_00475"/>
<dbReference type="EC" id="3.1.11.6" evidence="5"/>
<feature type="domain" description="OB-fold nucleic acid binding" evidence="8">
    <location>
        <begin position="10"/>
        <end position="100"/>
    </location>
</feature>
<comment type="subunit">
    <text evidence="5">Heterooligomer composed of large and small subunits.</text>
</comment>
<dbReference type="InterPro" id="IPR025824">
    <property type="entry name" value="OB-fold_nuc-bd_dom"/>
</dbReference>
<evidence type="ECO:0000256" key="3">
    <source>
        <dbReference type="ARBA" id="ARBA00022801"/>
    </source>
</evidence>
<comment type="similarity">
    <text evidence="5 6">Belongs to the XseA family.</text>
</comment>
<organism evidence="9 10">
    <name type="scientific">Candidatus Curtissbacteria bacterium RIFCSPHIGHO2_01_FULL_41_11</name>
    <dbReference type="NCBI Taxonomy" id="1797711"/>
    <lineage>
        <taxon>Bacteria</taxon>
        <taxon>Candidatus Curtissiibacteriota</taxon>
    </lineage>
</organism>
<name>A0A1F5G849_9BACT</name>
<gene>
    <name evidence="5" type="primary">xseA</name>
    <name evidence="9" type="ORF">A2870_00475</name>
</gene>
<keyword evidence="2 5" id="KW-0540">Nuclease</keyword>
<evidence type="ECO:0000259" key="8">
    <source>
        <dbReference type="Pfam" id="PF13742"/>
    </source>
</evidence>
<dbReference type="InterPro" id="IPR003753">
    <property type="entry name" value="Exonuc_VII_L"/>
</dbReference>
<proteinExistence type="inferred from homology"/>
<dbReference type="EMBL" id="MFAZ01000005">
    <property type="protein sequence ID" value="OGD88050.1"/>
    <property type="molecule type" value="Genomic_DNA"/>
</dbReference>
<evidence type="ECO:0000259" key="7">
    <source>
        <dbReference type="Pfam" id="PF02601"/>
    </source>
</evidence>
<feature type="domain" description="Exonuclease VII large subunit C-terminal" evidence="7">
    <location>
        <begin position="124"/>
        <end position="412"/>
    </location>
</feature>
<dbReference type="GO" id="GO:0003676">
    <property type="term" value="F:nucleic acid binding"/>
    <property type="evidence" value="ECO:0007669"/>
    <property type="project" value="InterPro"/>
</dbReference>